<name>C6H539_AJECH</name>
<protein>
    <submittedName>
        <fullName evidence="1">Uncharacterized protein</fullName>
    </submittedName>
</protein>
<gene>
    <name evidence="1" type="ORF">HCDG_00360</name>
</gene>
<proteinExistence type="predicted"/>
<dbReference type="EMBL" id="GG692419">
    <property type="protein sequence ID" value="EER44781.1"/>
    <property type="molecule type" value="Genomic_DNA"/>
</dbReference>
<dbReference type="Proteomes" id="UP000002624">
    <property type="component" value="Unassembled WGS sequence"/>
</dbReference>
<dbReference type="VEuPathDB" id="FungiDB:HCDG_00360"/>
<accession>C6H539</accession>
<organism evidence="1 2">
    <name type="scientific">Ajellomyces capsulatus (strain H143)</name>
    <name type="common">Darling's disease fungus</name>
    <name type="synonym">Histoplasma capsulatum</name>
    <dbReference type="NCBI Taxonomy" id="544712"/>
    <lineage>
        <taxon>Eukaryota</taxon>
        <taxon>Fungi</taxon>
        <taxon>Dikarya</taxon>
        <taxon>Ascomycota</taxon>
        <taxon>Pezizomycotina</taxon>
        <taxon>Eurotiomycetes</taxon>
        <taxon>Eurotiomycetidae</taxon>
        <taxon>Onygenales</taxon>
        <taxon>Ajellomycetaceae</taxon>
        <taxon>Histoplasma</taxon>
    </lineage>
</organism>
<dbReference type="AlphaFoldDB" id="C6H539"/>
<evidence type="ECO:0000313" key="1">
    <source>
        <dbReference type="EMBL" id="EER44781.1"/>
    </source>
</evidence>
<sequence length="180" mass="21024">MADHQGIEEQLLPCYHQRQYYPIKISDTLKDQYRIIAKSGCEIGSAHAHHQAQDILPQSEIEDNTPFKDIESKSPRIPVFQLFTVMEQLLSTGLDLQFWNLVTLELMEGRNLFDPIDHIHNRPIFLTYFDKYGKFKFETEIPKASLEDFVTLTWDAEARPTSSKIILDDLLMMLYETMVQ</sequence>
<dbReference type="HOGENOM" id="CLU_1495757_0_0_1"/>
<evidence type="ECO:0000313" key="2">
    <source>
        <dbReference type="Proteomes" id="UP000002624"/>
    </source>
</evidence>
<reference evidence="2" key="1">
    <citation type="submission" date="2009-05" db="EMBL/GenBank/DDBJ databases">
        <title>The genome sequence of Ajellomyces capsulatus strain H143.</title>
        <authorList>
            <person name="Champion M."/>
            <person name="Cuomo C.A."/>
            <person name="Ma L.-J."/>
            <person name="Henn M.R."/>
            <person name="Sil A."/>
            <person name="Goldman B."/>
            <person name="Young S.K."/>
            <person name="Kodira C.D."/>
            <person name="Zeng Q."/>
            <person name="Koehrsen M."/>
            <person name="Alvarado L."/>
            <person name="Berlin A.M."/>
            <person name="Borenstein D."/>
            <person name="Chen Z."/>
            <person name="Engels R."/>
            <person name="Freedman E."/>
            <person name="Gellesch M."/>
            <person name="Goldberg J."/>
            <person name="Griggs A."/>
            <person name="Gujja S."/>
            <person name="Heiman D.I."/>
            <person name="Hepburn T.A."/>
            <person name="Howarth C."/>
            <person name="Jen D."/>
            <person name="Larson L."/>
            <person name="Lewis B."/>
            <person name="Mehta T."/>
            <person name="Park D."/>
            <person name="Pearson M."/>
            <person name="Roberts A."/>
            <person name="Saif S."/>
            <person name="Shea T.D."/>
            <person name="Shenoy N."/>
            <person name="Sisk P."/>
            <person name="Stolte C."/>
            <person name="Sykes S."/>
            <person name="Walk T."/>
            <person name="White J."/>
            <person name="Yandava C."/>
            <person name="Klein B."/>
            <person name="McEwen J.G."/>
            <person name="Puccia R."/>
            <person name="Goldman G.H."/>
            <person name="Felipe M.S."/>
            <person name="Nino-Vega G."/>
            <person name="San-Blas G."/>
            <person name="Taylor J.W."/>
            <person name="Mendoza L."/>
            <person name="Galagan J.E."/>
            <person name="Nusbaum C."/>
            <person name="Birren B.W."/>
        </authorList>
    </citation>
    <scope>NUCLEOTIDE SEQUENCE [LARGE SCALE GENOMIC DNA]</scope>
    <source>
        <strain evidence="2">H143</strain>
    </source>
</reference>